<dbReference type="InterPro" id="IPR025943">
    <property type="entry name" value="Sigma_54_int_dom_ATP-bd_2"/>
</dbReference>
<evidence type="ECO:0000256" key="2">
    <source>
        <dbReference type="ARBA" id="ARBA00022840"/>
    </source>
</evidence>
<dbReference type="CDD" id="cd00130">
    <property type="entry name" value="PAS"/>
    <property type="match status" value="1"/>
</dbReference>
<dbReference type="InterPro" id="IPR013767">
    <property type="entry name" value="PAS_fold"/>
</dbReference>
<dbReference type="Gene3D" id="1.10.10.10">
    <property type="entry name" value="Winged helix-like DNA-binding domain superfamily/Winged helix DNA-binding domain"/>
    <property type="match status" value="1"/>
</dbReference>
<dbReference type="PROSITE" id="PS00676">
    <property type="entry name" value="SIGMA54_INTERACT_2"/>
    <property type="match status" value="1"/>
</dbReference>
<dbReference type="InterPro" id="IPR013668">
    <property type="entry name" value="RNase_R_HTH_12"/>
</dbReference>
<dbReference type="Gene3D" id="3.30.450.20">
    <property type="entry name" value="PAS domain"/>
    <property type="match status" value="1"/>
</dbReference>
<evidence type="ECO:0000313" key="6">
    <source>
        <dbReference type="Proteomes" id="UP000031014"/>
    </source>
</evidence>
<dbReference type="AlphaFoldDB" id="A0A0A8X1H3"/>
<reference evidence="5 6" key="1">
    <citation type="submission" date="2013-06" db="EMBL/GenBank/DDBJ databases">
        <title>Whole genome shotgun sequence of Bacillus selenatarsenatis SF-1.</title>
        <authorList>
            <person name="Kuroda M."/>
            <person name="Sei K."/>
            <person name="Yamashita M."/>
            <person name="Ike M."/>
        </authorList>
    </citation>
    <scope>NUCLEOTIDE SEQUENCE [LARGE SCALE GENOMIC DNA]</scope>
    <source>
        <strain evidence="5 6">SF-1</strain>
    </source>
</reference>
<dbReference type="NCBIfam" id="TIGR00229">
    <property type="entry name" value="sensory_box"/>
    <property type="match status" value="1"/>
</dbReference>
<dbReference type="Gene3D" id="3.40.50.300">
    <property type="entry name" value="P-loop containing nucleotide triphosphate hydrolases"/>
    <property type="match status" value="1"/>
</dbReference>
<dbReference type="PROSITE" id="PS00675">
    <property type="entry name" value="SIGMA54_INTERACT_1"/>
    <property type="match status" value="1"/>
</dbReference>
<dbReference type="InterPro" id="IPR003593">
    <property type="entry name" value="AAA+_ATPase"/>
</dbReference>
<dbReference type="GO" id="GO:0005524">
    <property type="term" value="F:ATP binding"/>
    <property type="evidence" value="ECO:0007669"/>
    <property type="project" value="UniProtKB-KW"/>
</dbReference>
<dbReference type="InterPro" id="IPR002078">
    <property type="entry name" value="Sigma_54_int"/>
</dbReference>
<evidence type="ECO:0000259" key="3">
    <source>
        <dbReference type="PROSITE" id="PS50045"/>
    </source>
</evidence>
<dbReference type="Pfam" id="PF08461">
    <property type="entry name" value="WHD_RNase_R"/>
    <property type="match status" value="1"/>
</dbReference>
<gene>
    <name evidence="5" type="ORF">SAMD00020551_0084</name>
</gene>
<dbReference type="InterPro" id="IPR025662">
    <property type="entry name" value="Sigma_54_int_dom_ATP-bd_1"/>
</dbReference>
<keyword evidence="6" id="KW-1185">Reference proteome</keyword>
<accession>A0A0A8X1H3</accession>
<dbReference type="STRING" id="1321606.SAMD00020551_0084"/>
<dbReference type="PANTHER" id="PTHR32071">
    <property type="entry name" value="TRANSCRIPTIONAL REGULATORY PROTEIN"/>
    <property type="match status" value="1"/>
</dbReference>
<protein>
    <submittedName>
        <fullName evidence="5">Transcriptional regulator BkdR of isoleucine and Valine catabolism operon</fullName>
    </submittedName>
</protein>
<dbReference type="RefSeq" id="WP_041963925.1">
    <property type="nucleotide sequence ID" value="NZ_BASE01000004.1"/>
</dbReference>
<dbReference type="Pfam" id="PF00989">
    <property type="entry name" value="PAS"/>
    <property type="match status" value="1"/>
</dbReference>
<dbReference type="Pfam" id="PF00158">
    <property type="entry name" value="Sigma54_activat"/>
    <property type="match status" value="1"/>
</dbReference>
<proteinExistence type="predicted"/>
<evidence type="ECO:0000259" key="4">
    <source>
        <dbReference type="PROSITE" id="PS50112"/>
    </source>
</evidence>
<dbReference type="Gene3D" id="1.10.8.60">
    <property type="match status" value="1"/>
</dbReference>
<organism evidence="5 6">
    <name type="scientific">Mesobacillus selenatarsenatis (strain DSM 18680 / JCM 14380 / FERM P-15431 / SF-1)</name>
    <dbReference type="NCBI Taxonomy" id="1321606"/>
    <lineage>
        <taxon>Bacteria</taxon>
        <taxon>Bacillati</taxon>
        <taxon>Bacillota</taxon>
        <taxon>Bacilli</taxon>
        <taxon>Bacillales</taxon>
        <taxon>Bacillaceae</taxon>
        <taxon>Mesobacillus</taxon>
    </lineage>
</organism>
<dbReference type="InterPro" id="IPR027417">
    <property type="entry name" value="P-loop_NTPase"/>
</dbReference>
<dbReference type="InterPro" id="IPR058031">
    <property type="entry name" value="AAA_lid_NorR"/>
</dbReference>
<dbReference type="Pfam" id="PF25601">
    <property type="entry name" value="AAA_lid_14"/>
    <property type="match status" value="1"/>
</dbReference>
<dbReference type="SUPFAM" id="SSF55785">
    <property type="entry name" value="PYP-like sensor domain (PAS domain)"/>
    <property type="match status" value="1"/>
</dbReference>
<keyword evidence="2" id="KW-0067">ATP-binding</keyword>
<dbReference type="InterPro" id="IPR000014">
    <property type="entry name" value="PAS"/>
</dbReference>
<dbReference type="PROSITE" id="PS50045">
    <property type="entry name" value="SIGMA54_INTERACT_4"/>
    <property type="match status" value="1"/>
</dbReference>
<dbReference type="Proteomes" id="UP000031014">
    <property type="component" value="Unassembled WGS sequence"/>
</dbReference>
<dbReference type="InterPro" id="IPR035965">
    <property type="entry name" value="PAS-like_dom_sf"/>
</dbReference>
<evidence type="ECO:0000256" key="1">
    <source>
        <dbReference type="ARBA" id="ARBA00022741"/>
    </source>
</evidence>
<dbReference type="SMART" id="SM00382">
    <property type="entry name" value="AAA"/>
    <property type="match status" value="1"/>
</dbReference>
<dbReference type="PROSITE" id="PS50112">
    <property type="entry name" value="PAS"/>
    <property type="match status" value="1"/>
</dbReference>
<dbReference type="SUPFAM" id="SSF52540">
    <property type="entry name" value="P-loop containing nucleoside triphosphate hydrolases"/>
    <property type="match status" value="1"/>
</dbReference>
<name>A0A0A8X1H3_MESS1</name>
<dbReference type="PANTHER" id="PTHR32071:SF57">
    <property type="entry name" value="C4-DICARBOXYLATE TRANSPORT TRANSCRIPTIONAL REGULATORY PROTEIN DCTD"/>
    <property type="match status" value="1"/>
</dbReference>
<sequence>MKKQLILLAGTKETRLALQDQLESILGNYVSIQSYSSEESLPERISDKIVIYSSYLIEEEVKHVIGNDCEVIIANRTINHQYIDRLFSLPAGSNVLYVNDFSESVNDSIHTLKALGIDHLHYHPYFPGIKYPQSIDIAVTPGEMELIPDSIATKINLGVRLIDIHTIMKIVDRLGLPEALGIQVADRYTRRIIELSQKLSFLKEEEAKLNQYLKHVVDGVNDGIMALDSTGSITVFNDVLEKITGIPKERALTRKVNDVFHNPDLLHFLLKDIDAEVPYPFLVRQTNVMVHRMPINQENTIVATFKNMDETIEMEKAVRLELQKKGYVAKHTFENILGKSKAIKETKKIARKLARTHLPILIQGESGTGKELFASAIHMVSSRKDAPFLAINCNALPEDLLESELFGYEEGSFTGARKGGKKGVFEQADGGTLFLDEIGDISMKLQARLLRVLQEQEIRRIGGTRNIPVDVRIIAATNKNLKEMIEKGEFREDLYHRLKVLSLSLPPLRERKEDIPLLVQHFIYESHKPKAKIDYDAIARLTEMPWKGNIRELKNTLLYMLAVSEGDTIFTADLPVDQQEKYHVPETKLTGYIKGAEYRTLLQFIEELNLAGKSAGRPQLRLMMANTSCPLTEQQIRLRLKELEQQGFVVIRRGRSGTTITQKGLEALKDQHHNTFSI</sequence>
<dbReference type="GO" id="GO:0006355">
    <property type="term" value="P:regulation of DNA-templated transcription"/>
    <property type="evidence" value="ECO:0007669"/>
    <property type="project" value="InterPro"/>
</dbReference>
<dbReference type="InterPro" id="IPR036388">
    <property type="entry name" value="WH-like_DNA-bd_sf"/>
</dbReference>
<dbReference type="OrthoDB" id="9803970at2"/>
<keyword evidence="1" id="KW-0547">Nucleotide-binding</keyword>
<dbReference type="SMART" id="SM00091">
    <property type="entry name" value="PAS"/>
    <property type="match status" value="1"/>
</dbReference>
<dbReference type="FunFam" id="3.40.50.300:FF:000006">
    <property type="entry name" value="DNA-binding transcriptional regulator NtrC"/>
    <property type="match status" value="1"/>
</dbReference>
<comment type="caution">
    <text evidence="5">The sequence shown here is derived from an EMBL/GenBank/DDBJ whole genome shotgun (WGS) entry which is preliminary data.</text>
</comment>
<dbReference type="EMBL" id="BASE01000004">
    <property type="protein sequence ID" value="GAM11966.1"/>
    <property type="molecule type" value="Genomic_DNA"/>
</dbReference>
<evidence type="ECO:0000313" key="5">
    <source>
        <dbReference type="EMBL" id="GAM11966.1"/>
    </source>
</evidence>
<feature type="domain" description="Sigma-54 factor interaction" evidence="3">
    <location>
        <begin position="336"/>
        <end position="562"/>
    </location>
</feature>
<feature type="domain" description="PAS" evidence="4">
    <location>
        <begin position="209"/>
        <end position="264"/>
    </location>
</feature>
<dbReference type="CDD" id="cd00009">
    <property type="entry name" value="AAA"/>
    <property type="match status" value="1"/>
</dbReference>